<accession>A0A3F2ZYN1</accession>
<evidence type="ECO:0000259" key="1">
    <source>
        <dbReference type="Pfam" id="PF03819"/>
    </source>
</evidence>
<dbReference type="Pfam" id="PF03819">
    <property type="entry name" value="MazG"/>
    <property type="match status" value="1"/>
</dbReference>
<evidence type="ECO:0000313" key="2">
    <source>
        <dbReference type="EMBL" id="ACQ52850.1"/>
    </source>
</evidence>
<sequence length="116" mass="13380">MGVKELVQKAYENAKKHGFWEDINPRLFNCIQQIPKGDQMEVLNALGNRLMLITGEVAEAHKAIRKRDYENFKEELADIVIRVADLAGGLDIDLEKEIKNKMEKNKIRPYKHGKAF</sequence>
<dbReference type="AlphaFoldDB" id="A0A3F2ZYN1"/>
<dbReference type="SUPFAM" id="SSF101386">
    <property type="entry name" value="all-alpha NTP pyrophosphatases"/>
    <property type="match status" value="1"/>
</dbReference>
<dbReference type="Proteomes" id="UP000002333">
    <property type="component" value="Chromosome"/>
</dbReference>
<dbReference type="EMBL" id="CP001083">
    <property type="protein sequence ID" value="ACQ52850.1"/>
    <property type="molecule type" value="Genomic_DNA"/>
</dbReference>
<dbReference type="InterPro" id="IPR004518">
    <property type="entry name" value="MazG-like_dom"/>
</dbReference>
<dbReference type="CDD" id="cd11542">
    <property type="entry name" value="NTP-PPase_u5"/>
    <property type="match status" value="1"/>
</dbReference>
<organism evidence="2 3">
    <name type="scientific">Clostridium botulinum (strain 657 / Type Ba4)</name>
    <dbReference type="NCBI Taxonomy" id="515621"/>
    <lineage>
        <taxon>Bacteria</taxon>
        <taxon>Bacillati</taxon>
        <taxon>Bacillota</taxon>
        <taxon>Clostridia</taxon>
        <taxon>Eubacteriales</taxon>
        <taxon>Clostridiaceae</taxon>
        <taxon>Clostridium</taxon>
    </lineage>
</organism>
<name>A0A3F2ZYN1_CLOB6</name>
<dbReference type="Gene3D" id="1.10.287.1080">
    <property type="entry name" value="MazG-like"/>
    <property type="match status" value="1"/>
</dbReference>
<protein>
    <submittedName>
        <fullName evidence="2">MazG nucleotide pyrophosphohydrolase domain family</fullName>
    </submittedName>
</protein>
<dbReference type="KEGG" id="cbi:CLJ_B2558"/>
<feature type="domain" description="NTP pyrophosphohydrolase MazG-like" evidence="1">
    <location>
        <begin position="52"/>
        <end position="108"/>
    </location>
</feature>
<evidence type="ECO:0000313" key="3">
    <source>
        <dbReference type="Proteomes" id="UP000002333"/>
    </source>
</evidence>
<reference evidence="3" key="2">
    <citation type="submission" date="2008-05" db="EMBL/GenBank/DDBJ databases">
        <title>Genome sequence of Clostridium botulinum Ba4 strain 657.</title>
        <authorList>
            <person name="Shrivastava S."/>
            <person name="Brown J.L."/>
            <person name="Bruce D."/>
            <person name="Detter C."/>
            <person name="Munk C."/>
            <person name="Smith L.A."/>
            <person name="Smith T.J."/>
            <person name="Sutton G."/>
            <person name="Brettin T.S."/>
        </authorList>
    </citation>
    <scope>NUCLEOTIDE SEQUENCE [LARGE SCALE GENOMIC DNA]</scope>
    <source>
        <strain evidence="3">657 / Type Ba4</strain>
    </source>
</reference>
<gene>
    <name evidence="2" type="ordered locus">CLJ_B2558</name>
</gene>
<proteinExistence type="predicted"/>
<dbReference type="RefSeq" id="WP_012720778.1">
    <property type="nucleotide sequence ID" value="NC_012658.1"/>
</dbReference>
<reference evidence="2 3" key="1">
    <citation type="journal article" date="2007" name="PLoS ONE">
        <title>Analysis of the neurotoxin complex genes in Clostridium botulinum A1-A4 and B1 strains: BoNT/A3, /Ba4 and /B1 clusters are located within plasmids.</title>
        <authorList>
            <person name="Smith T.J."/>
            <person name="Hill K.K."/>
            <person name="Foley B.T."/>
            <person name="Detter J.C."/>
            <person name="Munk A.C."/>
            <person name="Bruce D.C."/>
            <person name="Doggett N.A."/>
            <person name="Smith L.A."/>
            <person name="Marks J.D."/>
            <person name="Xie G."/>
            <person name="Brettin T.S."/>
        </authorList>
    </citation>
    <scope>NUCLEOTIDE SEQUENCE [LARGE SCALE GENOMIC DNA]</scope>
    <source>
        <strain evidence="3">657 / Type Ba4</strain>
    </source>
</reference>